<keyword evidence="3" id="KW-1185">Reference proteome</keyword>
<evidence type="ECO:0000256" key="1">
    <source>
        <dbReference type="SAM" id="MobiDB-lite"/>
    </source>
</evidence>
<dbReference type="EMBL" id="JBICBT010000406">
    <property type="protein sequence ID" value="KAL3114960.1"/>
    <property type="molecule type" value="Genomic_DNA"/>
</dbReference>
<feature type="region of interest" description="Disordered" evidence="1">
    <location>
        <begin position="19"/>
        <end position="78"/>
    </location>
</feature>
<gene>
    <name evidence="2" type="ORF">niasHT_011396</name>
</gene>
<evidence type="ECO:0000313" key="2">
    <source>
        <dbReference type="EMBL" id="KAL3114960.1"/>
    </source>
</evidence>
<sequence>MRFSRVGIPSFSPFLLTERKNQSRQAAIGHPGGDDGEGPGGLKPRTKRNNNLFTAPRGGDGRTDGQPSPAAEPSLCSL</sequence>
<dbReference type="Proteomes" id="UP001620626">
    <property type="component" value="Unassembled WGS sequence"/>
</dbReference>
<proteinExistence type="predicted"/>
<comment type="caution">
    <text evidence="2">The sequence shown here is derived from an EMBL/GenBank/DDBJ whole genome shotgun (WGS) entry which is preliminary data.</text>
</comment>
<dbReference type="AlphaFoldDB" id="A0ABD2LIA2"/>
<reference evidence="2 3" key="1">
    <citation type="submission" date="2024-10" db="EMBL/GenBank/DDBJ databases">
        <authorList>
            <person name="Kim D."/>
        </authorList>
    </citation>
    <scope>NUCLEOTIDE SEQUENCE [LARGE SCALE GENOMIC DNA]</scope>
    <source>
        <strain evidence="2">BH-2024</strain>
    </source>
</reference>
<protein>
    <submittedName>
        <fullName evidence="2">Uncharacterized protein</fullName>
    </submittedName>
</protein>
<name>A0ABD2LIA2_9BILA</name>
<accession>A0ABD2LIA2</accession>
<evidence type="ECO:0000313" key="3">
    <source>
        <dbReference type="Proteomes" id="UP001620626"/>
    </source>
</evidence>
<organism evidence="2 3">
    <name type="scientific">Heterodera trifolii</name>
    <dbReference type="NCBI Taxonomy" id="157864"/>
    <lineage>
        <taxon>Eukaryota</taxon>
        <taxon>Metazoa</taxon>
        <taxon>Ecdysozoa</taxon>
        <taxon>Nematoda</taxon>
        <taxon>Chromadorea</taxon>
        <taxon>Rhabditida</taxon>
        <taxon>Tylenchina</taxon>
        <taxon>Tylenchomorpha</taxon>
        <taxon>Tylenchoidea</taxon>
        <taxon>Heteroderidae</taxon>
        <taxon>Heteroderinae</taxon>
        <taxon>Heterodera</taxon>
    </lineage>
</organism>